<proteinExistence type="predicted"/>
<evidence type="ECO:0000256" key="6">
    <source>
        <dbReference type="ARBA" id="ARBA00034923"/>
    </source>
</evidence>
<dbReference type="GO" id="GO:0016787">
    <property type="term" value="F:hydrolase activity"/>
    <property type="evidence" value="ECO:0007669"/>
    <property type="project" value="UniProtKB-KW"/>
</dbReference>
<evidence type="ECO:0000256" key="3">
    <source>
        <dbReference type="ARBA" id="ARBA00022806"/>
    </source>
</evidence>
<evidence type="ECO:0000256" key="2">
    <source>
        <dbReference type="ARBA" id="ARBA00022801"/>
    </source>
</evidence>
<accession>F3G2I4</accession>
<dbReference type="SUPFAM" id="SSF52540">
    <property type="entry name" value="P-loop containing nucleoside triphosphate hydrolases"/>
    <property type="match status" value="1"/>
</dbReference>
<comment type="caution">
    <text evidence="8">The sequence shown here is derived from an EMBL/GenBank/DDBJ whole genome shotgun (WGS) entry which is preliminary data.</text>
</comment>
<keyword evidence="1" id="KW-0547">Nucleotide-binding</keyword>
<evidence type="ECO:0000313" key="9">
    <source>
        <dbReference type="Proteomes" id="UP000004986"/>
    </source>
</evidence>
<dbReference type="GO" id="GO:0000725">
    <property type="term" value="P:recombinational repair"/>
    <property type="evidence" value="ECO:0007669"/>
    <property type="project" value="TreeGrafter"/>
</dbReference>
<dbReference type="InterPro" id="IPR027785">
    <property type="entry name" value="UvrD-like_helicase_C"/>
</dbReference>
<dbReference type="PATRIC" id="fig|629263.4.peg.369"/>
<dbReference type="BioCyc" id="PSYR629263:G11X0-391-MONOMER"/>
<dbReference type="GO" id="GO:0005524">
    <property type="term" value="F:ATP binding"/>
    <property type="evidence" value="ECO:0007669"/>
    <property type="project" value="UniProtKB-KW"/>
</dbReference>
<dbReference type="EMBL" id="AEAI01000098">
    <property type="protein sequence ID" value="EGH41284.1"/>
    <property type="molecule type" value="Genomic_DNA"/>
</dbReference>
<name>F3G2I4_PSESJ</name>
<dbReference type="Gene3D" id="1.10.10.160">
    <property type="match status" value="1"/>
</dbReference>
<keyword evidence="5" id="KW-0238">DNA-binding</keyword>
<evidence type="ECO:0000256" key="4">
    <source>
        <dbReference type="ARBA" id="ARBA00022840"/>
    </source>
</evidence>
<dbReference type="GO" id="GO:0003677">
    <property type="term" value="F:DNA binding"/>
    <property type="evidence" value="ECO:0007669"/>
    <property type="project" value="UniProtKB-KW"/>
</dbReference>
<dbReference type="HOGENOM" id="CLU_012794_0_0_6"/>
<dbReference type="InterPro" id="IPR013986">
    <property type="entry name" value="DExx_box_DNA_helicase_dom_sf"/>
</dbReference>
<organism evidence="8 9">
    <name type="scientific">Pseudomonas syringae pv. pisi str. 1704B</name>
    <dbReference type="NCBI Taxonomy" id="629263"/>
    <lineage>
        <taxon>Bacteria</taxon>
        <taxon>Pseudomonadati</taxon>
        <taxon>Pseudomonadota</taxon>
        <taxon>Gammaproteobacteria</taxon>
        <taxon>Pseudomonadales</taxon>
        <taxon>Pseudomonadaceae</taxon>
        <taxon>Pseudomonas</taxon>
        <taxon>Pseudomonas syringae</taxon>
    </lineage>
</organism>
<dbReference type="PANTHER" id="PTHR11070">
    <property type="entry name" value="UVRD / RECB / PCRA DNA HELICASE FAMILY MEMBER"/>
    <property type="match status" value="1"/>
</dbReference>
<dbReference type="InterPro" id="IPR027417">
    <property type="entry name" value="P-loop_NTPase"/>
</dbReference>
<dbReference type="InterPro" id="IPR000212">
    <property type="entry name" value="DNA_helicase_UvrD/REP"/>
</dbReference>
<evidence type="ECO:0000313" key="8">
    <source>
        <dbReference type="EMBL" id="EGH41284.1"/>
    </source>
</evidence>
<sequence>SPEIAQFDLDSEGESEGPSEYVGLDEDFFLNRTLLQDKIISRAPVGPMWVEGVAGSGKTSAALGRTKMLCDFNSNDVSDREIFRAILGDDFDYWEGRFAGKFSQEGSVGFVRTAELIKYLRETCSRLGLSDLPVQEYHDLRSRLRNQRKLESSGGSNKALKHSAADTHSLVTALSWLSATTRAVGCIVAKQLRQEVSQLDPTDTKNFSLHQRNLFNEARRKLAQSIEATCLHLEAPSETQGVMQGLVVRLSDQIRLASERMLGVNVLSVHLDELQAYGTGLPELANSLSQVPIDFFLNQESVLVLYRETNDGSEARLESDDRILPCASSAGYEFLDDSGAALSLAEAVKKSQIGKVVSVQIPSLNHSFTASFMPANELFIRLGHSMPLMFRSGTALKRLKIMKGAGTRAPEGIESPAKVFGRTMRTNLIAPLKNFAHLYRLALESETVSFPDPSVAVQVLARLRENTLSDDDIDLLLCLAHDISIGSKSKSLPVGLHAPVYYQSVFVDEVQDFTEQQIYLMTSLADPEYNAITVVGDRSQQLLRNDPMRIDDCFPVGQRPEFIRLEENLRQRNRPSLAAFTKTLRQLFEQGGGIDVQLLNEGLLNLQDDDQGAYTLKRMSSREDEFEYLSEVIASIPEDQTVAIVLPDQDAARELHSYCEQRLVGSFRRMSMSEHIDLEKKYLVHFTSVLNVKGLEFDVVLLPMIDSYDLAQPIFRNRLYVGCTRARKRLVMSRL</sequence>
<protein>
    <recommendedName>
        <fullName evidence="6">DNA 3'-5' helicase II</fullName>
    </recommendedName>
</protein>
<evidence type="ECO:0000256" key="1">
    <source>
        <dbReference type="ARBA" id="ARBA00022741"/>
    </source>
</evidence>
<dbReference type="PANTHER" id="PTHR11070:SF2">
    <property type="entry name" value="ATP-DEPENDENT DNA HELICASE SRS2"/>
    <property type="match status" value="1"/>
</dbReference>
<dbReference type="Proteomes" id="UP000004986">
    <property type="component" value="Unassembled WGS sequence"/>
</dbReference>
<feature type="domain" description="UvrD-like helicase C-terminal" evidence="7">
    <location>
        <begin position="684"/>
        <end position="732"/>
    </location>
</feature>
<dbReference type="AlphaFoldDB" id="F3G2I4"/>
<dbReference type="GO" id="GO:0043138">
    <property type="term" value="F:3'-5' DNA helicase activity"/>
    <property type="evidence" value="ECO:0007669"/>
    <property type="project" value="TreeGrafter"/>
</dbReference>
<evidence type="ECO:0000256" key="5">
    <source>
        <dbReference type="ARBA" id="ARBA00023125"/>
    </source>
</evidence>
<keyword evidence="9" id="KW-1185">Reference proteome</keyword>
<keyword evidence="2" id="KW-0378">Hydrolase</keyword>
<gene>
    <name evidence="8" type="ORF">PSYPI_02192</name>
</gene>
<dbReference type="Pfam" id="PF13538">
    <property type="entry name" value="UvrD_C_2"/>
    <property type="match status" value="1"/>
</dbReference>
<evidence type="ECO:0000259" key="7">
    <source>
        <dbReference type="Pfam" id="PF13538"/>
    </source>
</evidence>
<feature type="non-terminal residue" evidence="8">
    <location>
        <position position="1"/>
    </location>
</feature>
<reference evidence="8 9" key="1">
    <citation type="journal article" date="2011" name="PLoS Pathog.">
        <title>Dynamic evolution of pathogenicity revealed by sequencing and comparative genomics of 19 Pseudomonas syringae isolates.</title>
        <authorList>
            <person name="Baltrus D.A."/>
            <person name="Nishimura M.T."/>
            <person name="Romanchuk A."/>
            <person name="Chang J.H."/>
            <person name="Mukhtar M.S."/>
            <person name="Cherkis K."/>
            <person name="Roach J."/>
            <person name="Grant S.R."/>
            <person name="Jones C.D."/>
            <person name="Dangl J.L."/>
        </authorList>
    </citation>
    <scope>NUCLEOTIDE SEQUENCE [LARGE SCALE GENOMIC DNA]</scope>
    <source>
        <strain evidence="8 9">1704B</strain>
    </source>
</reference>
<keyword evidence="4" id="KW-0067">ATP-binding</keyword>
<keyword evidence="3" id="KW-0347">Helicase</keyword>
<dbReference type="Gene3D" id="3.40.50.300">
    <property type="entry name" value="P-loop containing nucleotide triphosphate hydrolases"/>
    <property type="match status" value="2"/>
</dbReference>